<name>A0A6G1LC05_9PEZI</name>
<dbReference type="AlphaFoldDB" id="A0A6G1LC05"/>
<reference evidence="1" key="1">
    <citation type="journal article" date="2020" name="Stud. Mycol.">
        <title>101 Dothideomycetes genomes: a test case for predicting lifestyles and emergence of pathogens.</title>
        <authorList>
            <person name="Haridas S."/>
            <person name="Albert R."/>
            <person name="Binder M."/>
            <person name="Bloem J."/>
            <person name="Labutti K."/>
            <person name="Salamov A."/>
            <person name="Andreopoulos B."/>
            <person name="Baker S."/>
            <person name="Barry K."/>
            <person name="Bills G."/>
            <person name="Bluhm B."/>
            <person name="Cannon C."/>
            <person name="Castanera R."/>
            <person name="Culley D."/>
            <person name="Daum C."/>
            <person name="Ezra D."/>
            <person name="Gonzalez J."/>
            <person name="Henrissat B."/>
            <person name="Kuo A."/>
            <person name="Liang C."/>
            <person name="Lipzen A."/>
            <person name="Lutzoni F."/>
            <person name="Magnuson J."/>
            <person name="Mondo S."/>
            <person name="Nolan M."/>
            <person name="Ohm R."/>
            <person name="Pangilinan J."/>
            <person name="Park H.-J."/>
            <person name="Ramirez L."/>
            <person name="Alfaro M."/>
            <person name="Sun H."/>
            <person name="Tritt A."/>
            <person name="Yoshinaga Y."/>
            <person name="Zwiers L.-H."/>
            <person name="Turgeon B."/>
            <person name="Goodwin S."/>
            <person name="Spatafora J."/>
            <person name="Crous P."/>
            <person name="Grigoriev I."/>
        </authorList>
    </citation>
    <scope>NUCLEOTIDE SEQUENCE</scope>
    <source>
        <strain evidence="1">CBS 116005</strain>
    </source>
</reference>
<dbReference type="Proteomes" id="UP000799436">
    <property type="component" value="Unassembled WGS sequence"/>
</dbReference>
<accession>A0A6G1LC05</accession>
<evidence type="ECO:0000313" key="1">
    <source>
        <dbReference type="EMBL" id="KAF2770417.1"/>
    </source>
</evidence>
<sequence length="383" mass="42638">MVDRTSYSARAPTDLTALDENVSQESLETITRHLRELRPLSNVIGPSLPLEAWLASLQHSASTALLTKPIKYEIDALASILACVPATVTELVCEAGLQGHARSRSDSFPTHVAAVALKLFAKRLESLTLTHGPAAEPHRVGDWTPDPVTQTIVQLTSVKHLRLAWSPNPAAFAPMTRSHVADLDLNRWTSLDPSTLNVLEIWNVQLNDQFVDRLSKLVKHFTNPKCLRFLNVLSTSPGQVARLPWAATNIPARQQTIQESAFLQLAIKLRRALPETLISFSGSLTCQTRWSKRTNPGLSQSAVCWLEMEAIPLGAVVDHQREETLFEDFESFLTLWRAEDSPVGRDAKVHGAMTRGQLVDAAFTSRWKNFTNVRRGQEEWSTM</sequence>
<organism evidence="1 2">
    <name type="scientific">Teratosphaeria nubilosa</name>
    <dbReference type="NCBI Taxonomy" id="161662"/>
    <lineage>
        <taxon>Eukaryota</taxon>
        <taxon>Fungi</taxon>
        <taxon>Dikarya</taxon>
        <taxon>Ascomycota</taxon>
        <taxon>Pezizomycotina</taxon>
        <taxon>Dothideomycetes</taxon>
        <taxon>Dothideomycetidae</taxon>
        <taxon>Mycosphaerellales</taxon>
        <taxon>Teratosphaeriaceae</taxon>
        <taxon>Teratosphaeria</taxon>
    </lineage>
</organism>
<keyword evidence="2" id="KW-1185">Reference proteome</keyword>
<proteinExistence type="predicted"/>
<protein>
    <submittedName>
        <fullName evidence="1">Uncharacterized protein</fullName>
    </submittedName>
</protein>
<dbReference type="EMBL" id="ML995826">
    <property type="protein sequence ID" value="KAF2770417.1"/>
    <property type="molecule type" value="Genomic_DNA"/>
</dbReference>
<evidence type="ECO:0000313" key="2">
    <source>
        <dbReference type="Proteomes" id="UP000799436"/>
    </source>
</evidence>
<dbReference type="OrthoDB" id="3903686at2759"/>
<gene>
    <name evidence="1" type="ORF">EJ03DRAFT_67457</name>
</gene>